<feature type="compositionally biased region" description="Basic and acidic residues" evidence="1">
    <location>
        <begin position="141"/>
        <end position="157"/>
    </location>
</feature>
<protein>
    <submittedName>
        <fullName evidence="2">Uncharacterized protein</fullName>
    </submittedName>
</protein>
<dbReference type="Proteomes" id="UP001152759">
    <property type="component" value="Chromosome 10"/>
</dbReference>
<accession>A0A9P0A282</accession>
<proteinExistence type="predicted"/>
<gene>
    <name evidence="2" type="ORF">BEMITA_LOCUS2219</name>
</gene>
<dbReference type="AlphaFoldDB" id="A0A9P0A282"/>
<dbReference type="EMBL" id="OU963871">
    <property type="protein sequence ID" value="CAH0382713.1"/>
    <property type="molecule type" value="Genomic_DNA"/>
</dbReference>
<feature type="compositionally biased region" description="Basic and acidic residues" evidence="1">
    <location>
        <begin position="1"/>
        <end position="11"/>
    </location>
</feature>
<evidence type="ECO:0000313" key="2">
    <source>
        <dbReference type="EMBL" id="CAH0382713.1"/>
    </source>
</evidence>
<feature type="compositionally biased region" description="Low complexity" evidence="1">
    <location>
        <begin position="199"/>
        <end position="226"/>
    </location>
</feature>
<feature type="compositionally biased region" description="Basic and acidic residues" evidence="1">
    <location>
        <begin position="42"/>
        <end position="64"/>
    </location>
</feature>
<reference evidence="2" key="1">
    <citation type="submission" date="2021-12" db="EMBL/GenBank/DDBJ databases">
        <authorList>
            <person name="King R."/>
        </authorList>
    </citation>
    <scope>NUCLEOTIDE SEQUENCE</scope>
</reference>
<keyword evidence="3" id="KW-1185">Reference proteome</keyword>
<feature type="compositionally biased region" description="Low complexity" evidence="1">
    <location>
        <begin position="82"/>
        <end position="101"/>
    </location>
</feature>
<evidence type="ECO:0000256" key="1">
    <source>
        <dbReference type="SAM" id="MobiDB-lite"/>
    </source>
</evidence>
<sequence>MTDTEDAHQLEGKLSVKANADRIEGGGGLRPRPRCRSGSNSVRRETPHSPSMRQEHEALKKAFEYLESELQDTADEEPPPTTTQTTQQQQPESQQAATPTQVAWAEQLDDKLRSLARRSQEPGASTAKIEDDGDEGIYEYENGKGDGDGDGDGEGRARAMKVGAATRRAMPTPRTGPSRPRWSCPRRGSSAAGAGGGTSRSPPTIASSSTPAGTSTTTRSPISRSYRQSECPAPPNFLLDSSSEGGESYNWPRPQDL</sequence>
<feature type="region of interest" description="Disordered" evidence="1">
    <location>
        <begin position="1"/>
        <end position="257"/>
    </location>
</feature>
<name>A0A9P0A282_BEMTA</name>
<organism evidence="2 3">
    <name type="scientific">Bemisia tabaci</name>
    <name type="common">Sweetpotato whitefly</name>
    <name type="synonym">Aleurodes tabaci</name>
    <dbReference type="NCBI Taxonomy" id="7038"/>
    <lineage>
        <taxon>Eukaryota</taxon>
        <taxon>Metazoa</taxon>
        <taxon>Ecdysozoa</taxon>
        <taxon>Arthropoda</taxon>
        <taxon>Hexapoda</taxon>
        <taxon>Insecta</taxon>
        <taxon>Pterygota</taxon>
        <taxon>Neoptera</taxon>
        <taxon>Paraneoptera</taxon>
        <taxon>Hemiptera</taxon>
        <taxon>Sternorrhyncha</taxon>
        <taxon>Aleyrodoidea</taxon>
        <taxon>Aleyrodidae</taxon>
        <taxon>Aleyrodinae</taxon>
        <taxon>Bemisia</taxon>
    </lineage>
</organism>
<feature type="compositionally biased region" description="Acidic residues" evidence="1">
    <location>
        <begin position="66"/>
        <end position="78"/>
    </location>
</feature>
<evidence type="ECO:0000313" key="3">
    <source>
        <dbReference type="Proteomes" id="UP001152759"/>
    </source>
</evidence>